<feature type="transmembrane region" description="Helical" evidence="1">
    <location>
        <begin position="149"/>
        <end position="167"/>
    </location>
</feature>
<evidence type="ECO:0000256" key="1">
    <source>
        <dbReference type="SAM" id="Phobius"/>
    </source>
</evidence>
<reference evidence="2" key="1">
    <citation type="submission" date="2021-05" db="EMBL/GenBank/DDBJ databases">
        <authorList>
            <person name="Alioto T."/>
            <person name="Alioto T."/>
            <person name="Gomez Garrido J."/>
        </authorList>
    </citation>
    <scope>NUCLEOTIDE SEQUENCE</scope>
</reference>
<dbReference type="AlphaFoldDB" id="A0A8D9E906"/>
<name>A0A8D9E906_9HEMI</name>
<dbReference type="EMBL" id="HBUF01476899">
    <property type="protein sequence ID" value="CAG6744852.1"/>
    <property type="molecule type" value="Transcribed_RNA"/>
</dbReference>
<keyword evidence="1" id="KW-0472">Membrane</keyword>
<accession>A0A8D9E906</accession>
<sequence length="191" mass="22362">MDRLSYTVNVYDVLSAVDIQNNKINLLPQELVVMGEKKIFYYILTSYGDSNDRNRVKRFFWVKLFKMFEPYYQVLSLTEWASIRIFFDHCVWIDRTPIEVSLKGCVKPPSIFRKLVEAWNLNSSRKNEIRPRLSDGAPTKNDCLTTVKALYAFSVLTVLITFSYTVVSQRIKRKKNSSNLHNMVDTFLQVP</sequence>
<evidence type="ECO:0000313" key="2">
    <source>
        <dbReference type="EMBL" id="CAG6744852.1"/>
    </source>
</evidence>
<protein>
    <submittedName>
        <fullName evidence="2">Uncharacterized protein</fullName>
    </submittedName>
</protein>
<proteinExistence type="predicted"/>
<keyword evidence="1" id="KW-1133">Transmembrane helix</keyword>
<organism evidence="2">
    <name type="scientific">Cacopsylla melanoneura</name>
    <dbReference type="NCBI Taxonomy" id="428564"/>
    <lineage>
        <taxon>Eukaryota</taxon>
        <taxon>Metazoa</taxon>
        <taxon>Ecdysozoa</taxon>
        <taxon>Arthropoda</taxon>
        <taxon>Hexapoda</taxon>
        <taxon>Insecta</taxon>
        <taxon>Pterygota</taxon>
        <taxon>Neoptera</taxon>
        <taxon>Paraneoptera</taxon>
        <taxon>Hemiptera</taxon>
        <taxon>Sternorrhyncha</taxon>
        <taxon>Psylloidea</taxon>
        <taxon>Psyllidae</taxon>
        <taxon>Psyllinae</taxon>
        <taxon>Cacopsylla</taxon>
    </lineage>
</organism>
<keyword evidence="1" id="KW-0812">Transmembrane</keyword>